<dbReference type="EMBL" id="BMAO01004986">
    <property type="protein sequence ID" value="GFQ98247.1"/>
    <property type="molecule type" value="Genomic_DNA"/>
</dbReference>
<accession>A0A8X6G8I7</accession>
<evidence type="ECO:0000313" key="1">
    <source>
        <dbReference type="EMBL" id="GFQ98247.1"/>
    </source>
</evidence>
<keyword evidence="2" id="KW-1185">Reference proteome</keyword>
<evidence type="ECO:0000313" key="2">
    <source>
        <dbReference type="Proteomes" id="UP000887116"/>
    </source>
</evidence>
<proteinExistence type="predicted"/>
<name>A0A8X6G8I7_TRICU</name>
<organism evidence="1 2">
    <name type="scientific">Trichonephila clavata</name>
    <name type="common">Joro spider</name>
    <name type="synonym">Nephila clavata</name>
    <dbReference type="NCBI Taxonomy" id="2740835"/>
    <lineage>
        <taxon>Eukaryota</taxon>
        <taxon>Metazoa</taxon>
        <taxon>Ecdysozoa</taxon>
        <taxon>Arthropoda</taxon>
        <taxon>Chelicerata</taxon>
        <taxon>Arachnida</taxon>
        <taxon>Araneae</taxon>
        <taxon>Araneomorphae</taxon>
        <taxon>Entelegynae</taxon>
        <taxon>Araneoidea</taxon>
        <taxon>Nephilidae</taxon>
        <taxon>Trichonephila</taxon>
    </lineage>
</organism>
<protein>
    <submittedName>
        <fullName evidence="1">Uncharacterized protein</fullName>
    </submittedName>
</protein>
<gene>
    <name evidence="1" type="ORF">TNCT_591351</name>
</gene>
<comment type="caution">
    <text evidence="1">The sequence shown here is derived from an EMBL/GenBank/DDBJ whole genome shotgun (WGS) entry which is preliminary data.</text>
</comment>
<sequence length="80" mass="8969">MIPGSLVEVKLEKKCQKIDWLQAFSLSKHDLENINELDLEGRAWLTVVPVMPFTVEKLSIVKLSKCSNNGQRSLEGSIKG</sequence>
<dbReference type="Proteomes" id="UP000887116">
    <property type="component" value="Unassembled WGS sequence"/>
</dbReference>
<dbReference type="AlphaFoldDB" id="A0A8X6G8I7"/>
<reference evidence="1" key="1">
    <citation type="submission" date="2020-07" db="EMBL/GenBank/DDBJ databases">
        <title>Multicomponent nature underlies the extraordinary mechanical properties of spider dragline silk.</title>
        <authorList>
            <person name="Kono N."/>
            <person name="Nakamura H."/>
            <person name="Mori M."/>
            <person name="Yoshida Y."/>
            <person name="Ohtoshi R."/>
            <person name="Malay A.D."/>
            <person name="Moran D.A.P."/>
            <person name="Tomita M."/>
            <person name="Numata K."/>
            <person name="Arakawa K."/>
        </authorList>
    </citation>
    <scope>NUCLEOTIDE SEQUENCE</scope>
</reference>